<dbReference type="Proteomes" id="UP000307440">
    <property type="component" value="Unassembled WGS sequence"/>
</dbReference>
<protein>
    <submittedName>
        <fullName evidence="2">Uncharacterized protein</fullName>
    </submittedName>
</protein>
<evidence type="ECO:0000313" key="2">
    <source>
        <dbReference type="EMBL" id="TFK17879.1"/>
    </source>
</evidence>
<feature type="compositionally biased region" description="Polar residues" evidence="1">
    <location>
        <begin position="124"/>
        <end position="136"/>
    </location>
</feature>
<gene>
    <name evidence="2" type="ORF">FA15DRAFT_675729</name>
</gene>
<feature type="compositionally biased region" description="Polar residues" evidence="1">
    <location>
        <begin position="96"/>
        <end position="111"/>
    </location>
</feature>
<accession>A0A5C3KCR3</accession>
<dbReference type="AlphaFoldDB" id="A0A5C3KCR3"/>
<reference evidence="2 3" key="1">
    <citation type="journal article" date="2019" name="Nat. Ecol. Evol.">
        <title>Megaphylogeny resolves global patterns of mushroom evolution.</title>
        <authorList>
            <person name="Varga T."/>
            <person name="Krizsan K."/>
            <person name="Foldi C."/>
            <person name="Dima B."/>
            <person name="Sanchez-Garcia M."/>
            <person name="Sanchez-Ramirez S."/>
            <person name="Szollosi G.J."/>
            <person name="Szarkandi J.G."/>
            <person name="Papp V."/>
            <person name="Albert L."/>
            <person name="Andreopoulos W."/>
            <person name="Angelini C."/>
            <person name="Antonin V."/>
            <person name="Barry K.W."/>
            <person name="Bougher N.L."/>
            <person name="Buchanan P."/>
            <person name="Buyck B."/>
            <person name="Bense V."/>
            <person name="Catcheside P."/>
            <person name="Chovatia M."/>
            <person name="Cooper J."/>
            <person name="Damon W."/>
            <person name="Desjardin D."/>
            <person name="Finy P."/>
            <person name="Geml J."/>
            <person name="Haridas S."/>
            <person name="Hughes K."/>
            <person name="Justo A."/>
            <person name="Karasinski D."/>
            <person name="Kautmanova I."/>
            <person name="Kiss B."/>
            <person name="Kocsube S."/>
            <person name="Kotiranta H."/>
            <person name="LaButti K.M."/>
            <person name="Lechner B.E."/>
            <person name="Liimatainen K."/>
            <person name="Lipzen A."/>
            <person name="Lukacs Z."/>
            <person name="Mihaltcheva S."/>
            <person name="Morgado L.N."/>
            <person name="Niskanen T."/>
            <person name="Noordeloos M.E."/>
            <person name="Ohm R.A."/>
            <person name="Ortiz-Santana B."/>
            <person name="Ovrebo C."/>
            <person name="Racz N."/>
            <person name="Riley R."/>
            <person name="Savchenko A."/>
            <person name="Shiryaev A."/>
            <person name="Soop K."/>
            <person name="Spirin V."/>
            <person name="Szebenyi C."/>
            <person name="Tomsovsky M."/>
            <person name="Tulloss R.E."/>
            <person name="Uehling J."/>
            <person name="Grigoriev I.V."/>
            <person name="Vagvolgyi C."/>
            <person name="Papp T."/>
            <person name="Martin F.M."/>
            <person name="Miettinen O."/>
            <person name="Hibbett D.S."/>
            <person name="Nagy L.G."/>
        </authorList>
    </citation>
    <scope>NUCLEOTIDE SEQUENCE [LARGE SCALE GENOMIC DNA]</scope>
    <source>
        <strain evidence="2 3">CBS 121175</strain>
    </source>
</reference>
<proteinExistence type="predicted"/>
<sequence length="163" mass="17628">MPEPLSPNMVSLLAGGTGQTFDRSQLVSVGRNHVTINLSLGKTMLPTSPTQQQSFLSHADVDMLTDSPPHRVKSFLRRLRNRLRRLGQSKPPLVTAENSTVLTPDTNNRVEPQSLGAGVPPETLSGTRNGTIYGSNGTSLTSLESLDSWQTHSSTSNLYDSDV</sequence>
<evidence type="ECO:0000256" key="1">
    <source>
        <dbReference type="SAM" id="MobiDB-lite"/>
    </source>
</evidence>
<dbReference type="EMBL" id="ML210453">
    <property type="protein sequence ID" value="TFK17879.1"/>
    <property type="molecule type" value="Genomic_DNA"/>
</dbReference>
<feature type="region of interest" description="Disordered" evidence="1">
    <location>
        <begin position="88"/>
        <end position="136"/>
    </location>
</feature>
<keyword evidence="3" id="KW-1185">Reference proteome</keyword>
<name>A0A5C3KCR3_COPMA</name>
<organism evidence="2 3">
    <name type="scientific">Coprinopsis marcescibilis</name>
    <name type="common">Agaric fungus</name>
    <name type="synonym">Psathyrella marcescibilis</name>
    <dbReference type="NCBI Taxonomy" id="230819"/>
    <lineage>
        <taxon>Eukaryota</taxon>
        <taxon>Fungi</taxon>
        <taxon>Dikarya</taxon>
        <taxon>Basidiomycota</taxon>
        <taxon>Agaricomycotina</taxon>
        <taxon>Agaricomycetes</taxon>
        <taxon>Agaricomycetidae</taxon>
        <taxon>Agaricales</taxon>
        <taxon>Agaricineae</taxon>
        <taxon>Psathyrellaceae</taxon>
        <taxon>Coprinopsis</taxon>
    </lineage>
</organism>
<evidence type="ECO:0000313" key="3">
    <source>
        <dbReference type="Proteomes" id="UP000307440"/>
    </source>
</evidence>